<evidence type="ECO:0000313" key="2">
    <source>
        <dbReference type="Proteomes" id="UP000309997"/>
    </source>
</evidence>
<dbReference type="Proteomes" id="UP000309997">
    <property type="component" value="Unassembled WGS sequence"/>
</dbReference>
<comment type="caution">
    <text evidence="1">The sequence shown here is derived from an EMBL/GenBank/DDBJ whole genome shotgun (WGS) entry which is preliminary data.</text>
</comment>
<proteinExistence type="predicted"/>
<reference evidence="1 2" key="1">
    <citation type="journal article" date="2024" name="Plant Biotechnol. J.">
        <title>Genome and CRISPR/Cas9 system of a widespread forest tree (Populus alba) in the world.</title>
        <authorList>
            <person name="Liu Y.J."/>
            <person name="Jiang P.F."/>
            <person name="Han X.M."/>
            <person name="Li X.Y."/>
            <person name="Wang H.M."/>
            <person name="Wang Y.J."/>
            <person name="Wang X.X."/>
            <person name="Zeng Q.Y."/>
        </authorList>
    </citation>
    <scope>NUCLEOTIDE SEQUENCE [LARGE SCALE GENOMIC DNA]</scope>
    <source>
        <strain evidence="2">cv. PAL-ZL1</strain>
    </source>
</reference>
<sequence>MCRIGKGFFVFHGSYLRMRNYLSNEIVLLGALDPLQDDDDDAKEMGQPHEKKALHEKKRVQCSQGHLAGRKSNDSLDRLVIKLRDPVLPASHPWLNYTLYLFILKNMMRNIEMESIYEKQVAIGAQTAKSTAIATCQVANP</sequence>
<keyword evidence="2" id="KW-1185">Reference proteome</keyword>
<gene>
    <name evidence="1" type="ORF">D5086_014117</name>
</gene>
<name>A0ACC4C7G1_POPAL</name>
<organism evidence="1 2">
    <name type="scientific">Populus alba</name>
    <name type="common">White poplar</name>
    <dbReference type="NCBI Taxonomy" id="43335"/>
    <lineage>
        <taxon>Eukaryota</taxon>
        <taxon>Viridiplantae</taxon>
        <taxon>Streptophyta</taxon>
        <taxon>Embryophyta</taxon>
        <taxon>Tracheophyta</taxon>
        <taxon>Spermatophyta</taxon>
        <taxon>Magnoliopsida</taxon>
        <taxon>eudicotyledons</taxon>
        <taxon>Gunneridae</taxon>
        <taxon>Pentapetalae</taxon>
        <taxon>rosids</taxon>
        <taxon>fabids</taxon>
        <taxon>Malpighiales</taxon>
        <taxon>Salicaceae</taxon>
        <taxon>Saliceae</taxon>
        <taxon>Populus</taxon>
    </lineage>
</organism>
<evidence type="ECO:0000313" key="1">
    <source>
        <dbReference type="EMBL" id="KAL3587250.1"/>
    </source>
</evidence>
<protein>
    <submittedName>
        <fullName evidence="1">Uncharacterized protein</fullName>
    </submittedName>
</protein>
<dbReference type="EMBL" id="RCHU02000006">
    <property type="protein sequence ID" value="KAL3587250.1"/>
    <property type="molecule type" value="Genomic_DNA"/>
</dbReference>
<accession>A0ACC4C7G1</accession>